<evidence type="ECO:0000256" key="6">
    <source>
        <dbReference type="ARBA" id="ARBA00023014"/>
    </source>
</evidence>
<proteinExistence type="predicted"/>
<evidence type="ECO:0000256" key="4">
    <source>
        <dbReference type="ARBA" id="ARBA00022723"/>
    </source>
</evidence>
<name>A0A8J7UT87_METVO</name>
<evidence type="ECO:0000313" key="9">
    <source>
        <dbReference type="Proteomes" id="UP000740329"/>
    </source>
</evidence>
<keyword evidence="2" id="KW-0004">4Fe-4S</keyword>
<dbReference type="InterPro" id="IPR007197">
    <property type="entry name" value="rSAM"/>
</dbReference>
<dbReference type="SFLD" id="SFLDS00029">
    <property type="entry name" value="Radical_SAM"/>
    <property type="match status" value="1"/>
</dbReference>
<dbReference type="InterPro" id="IPR013785">
    <property type="entry name" value="Aldolase_TIM"/>
</dbReference>
<dbReference type="Proteomes" id="UP000740329">
    <property type="component" value="Unassembled WGS sequence"/>
</dbReference>
<evidence type="ECO:0000313" key="8">
    <source>
        <dbReference type="EMBL" id="MBP2201429.1"/>
    </source>
</evidence>
<dbReference type="Pfam" id="PF13186">
    <property type="entry name" value="SPASM"/>
    <property type="match status" value="1"/>
</dbReference>
<dbReference type="SFLD" id="SFLDG01387">
    <property type="entry name" value="BtrN-like_SPASM_domain_contain"/>
    <property type="match status" value="1"/>
</dbReference>
<dbReference type="SUPFAM" id="SSF102114">
    <property type="entry name" value="Radical SAM enzymes"/>
    <property type="match status" value="1"/>
</dbReference>
<evidence type="ECO:0000259" key="7">
    <source>
        <dbReference type="PROSITE" id="PS51918"/>
    </source>
</evidence>
<evidence type="ECO:0000256" key="5">
    <source>
        <dbReference type="ARBA" id="ARBA00023004"/>
    </source>
</evidence>
<dbReference type="SFLD" id="SFLDG01067">
    <property type="entry name" value="SPASM/twitch_domain_containing"/>
    <property type="match status" value="1"/>
</dbReference>
<dbReference type="Pfam" id="PF04055">
    <property type="entry name" value="Radical_SAM"/>
    <property type="match status" value="1"/>
</dbReference>
<gene>
    <name evidence="8" type="ORF">J3E07_000841</name>
</gene>
<sequence>MNGVNISYKSIKKFITEPDKFFKLKRVLYQVQRNKISENRNPKCEHSPIKIRIETTNTCNLRCTSCPLNWKTYTREKKIMSEELFTKIIDEVKKFSPKPDIILYMGGEPLTNPKLIKYIQIVKRAGLYCAFNTNATLLNEEYSKKILSSGLDLIEFSFDDVTKEEYESMRINSNYEKTLNNILSFLELKKNLKQLSPRVIITGVKLKENNLVNTCEEVVPSEDFKNMFKDYPVTITHYYAHNWGQGENSSNTVCTVMNTDLCILSSGLCVPCCYDLNGDFVMGDINNSTLLEVWNSEKYIDFRTKMFTGRRQEIEICRKCPM</sequence>
<dbReference type="CDD" id="cd01335">
    <property type="entry name" value="Radical_SAM"/>
    <property type="match status" value="1"/>
</dbReference>
<comment type="cofactor">
    <cofactor evidence="1">
        <name>[4Fe-4S] cluster</name>
        <dbReference type="ChEBI" id="CHEBI:49883"/>
    </cofactor>
</comment>
<evidence type="ECO:0000256" key="2">
    <source>
        <dbReference type="ARBA" id="ARBA00022485"/>
    </source>
</evidence>
<dbReference type="InterPro" id="IPR023885">
    <property type="entry name" value="4Fe4S-binding_SPASM_dom"/>
</dbReference>
<keyword evidence="4" id="KW-0479">Metal-binding</keyword>
<keyword evidence="3" id="KW-0949">S-adenosyl-L-methionine</keyword>
<dbReference type="EMBL" id="JAGGMV010000002">
    <property type="protein sequence ID" value="MBP2201429.1"/>
    <property type="molecule type" value="Genomic_DNA"/>
</dbReference>
<feature type="domain" description="Radical SAM core" evidence="7">
    <location>
        <begin position="45"/>
        <end position="268"/>
    </location>
</feature>
<dbReference type="Gene3D" id="3.20.20.70">
    <property type="entry name" value="Aldolase class I"/>
    <property type="match status" value="1"/>
</dbReference>
<dbReference type="GO" id="GO:0003824">
    <property type="term" value="F:catalytic activity"/>
    <property type="evidence" value="ECO:0007669"/>
    <property type="project" value="InterPro"/>
</dbReference>
<comment type="caution">
    <text evidence="8">The sequence shown here is derived from an EMBL/GenBank/DDBJ whole genome shotgun (WGS) entry which is preliminary data.</text>
</comment>
<organism evidence="8 9">
    <name type="scientific">Methanococcus voltae</name>
    <dbReference type="NCBI Taxonomy" id="2188"/>
    <lineage>
        <taxon>Archaea</taxon>
        <taxon>Methanobacteriati</taxon>
        <taxon>Methanobacteriota</taxon>
        <taxon>Methanomada group</taxon>
        <taxon>Methanococci</taxon>
        <taxon>Methanococcales</taxon>
        <taxon>Methanococcaceae</taxon>
        <taxon>Methanococcus</taxon>
    </lineage>
</organism>
<evidence type="ECO:0000256" key="3">
    <source>
        <dbReference type="ARBA" id="ARBA00022691"/>
    </source>
</evidence>
<protein>
    <submittedName>
        <fullName evidence="8">Radical SAM protein with 4Fe4S-binding SPASM domain</fullName>
    </submittedName>
</protein>
<accession>A0A8J7UT87</accession>
<dbReference type="InterPro" id="IPR058240">
    <property type="entry name" value="rSAM_sf"/>
</dbReference>
<keyword evidence="6" id="KW-0411">Iron-sulfur</keyword>
<dbReference type="GO" id="GO:0046872">
    <property type="term" value="F:metal ion binding"/>
    <property type="evidence" value="ECO:0007669"/>
    <property type="project" value="UniProtKB-KW"/>
</dbReference>
<keyword evidence="5" id="KW-0408">Iron</keyword>
<evidence type="ECO:0000256" key="1">
    <source>
        <dbReference type="ARBA" id="ARBA00001966"/>
    </source>
</evidence>
<dbReference type="RefSeq" id="WP_209590916.1">
    <property type="nucleotide sequence ID" value="NZ_JAGGMV010000002.1"/>
</dbReference>
<dbReference type="InterPro" id="IPR050377">
    <property type="entry name" value="Radical_SAM_PqqE_MftC-like"/>
</dbReference>
<dbReference type="PANTHER" id="PTHR11228">
    <property type="entry name" value="RADICAL SAM DOMAIN PROTEIN"/>
    <property type="match status" value="1"/>
</dbReference>
<dbReference type="AlphaFoldDB" id="A0A8J7UT87"/>
<dbReference type="InterPro" id="IPR034391">
    <property type="entry name" value="AdoMet-like_SPASM_containing"/>
</dbReference>
<dbReference type="GO" id="GO:0051536">
    <property type="term" value="F:iron-sulfur cluster binding"/>
    <property type="evidence" value="ECO:0007669"/>
    <property type="project" value="UniProtKB-KW"/>
</dbReference>
<dbReference type="PROSITE" id="PS51918">
    <property type="entry name" value="RADICAL_SAM"/>
    <property type="match status" value="1"/>
</dbReference>
<reference evidence="8" key="1">
    <citation type="submission" date="2021-03" db="EMBL/GenBank/DDBJ databases">
        <title>Genomic Encyclopedia of Type Strains, Phase IV (KMG-V): Genome sequencing to study the core and pangenomes of soil and plant-associated prokaryotes.</title>
        <authorList>
            <person name="Whitman W."/>
        </authorList>
    </citation>
    <scope>NUCLEOTIDE SEQUENCE</scope>
    <source>
        <strain evidence="8">C4</strain>
    </source>
</reference>
<dbReference type="PANTHER" id="PTHR11228:SF7">
    <property type="entry name" value="PQQA PEPTIDE CYCLASE"/>
    <property type="match status" value="1"/>
</dbReference>